<sequence>MNNNFDYRNKRVLIVDDQRAFQIMLKTMLINFGAKDVIHVGSAEDALRQCRHNTFDLLLVDYNLGSGINGRQLFETLKVHNLLPIHTVFFLVTGDNSKAIVLSAIQMTPDDYLMKPFSQNELNLRIQRAFNKKEALLPIYQAIKDNNFAQVMEECDNAIIYSARYRNFCRLFKAELLIEKQKYAEARIILEEFIDEHPHTHAQLLLGRVYCLEKKYQQAIPLLSNIIKFNPMILDGYDWLAQCFKDGGDSEKALSIVQRAIKHSHLSLNRQKLLAELALDTNMNAIAKEAFFAILMQTKNTIHQDPQHLINYVQVIILVAKNEEDKFKQGRLLQEISGLFHRPSQQHPYVEEDALLALEGYSLASIHNVKGNQVKARSTLLKSNEAYLTEPEATPEWLGPQLVNLLIDLEEFGFAEKLTPFIQHSSVHSEKLLASIRGEEDSKEVQFQHHNKLGIEAFTDGDLEIALQHFETALSIAPLNTGAALNKVQVCIALLVKVERPLPEITKKIADTFIELKDFPLSEQQSERKAELKKEFNIQRMHEKKRANI</sequence>
<feature type="repeat" description="TPR" evidence="2">
    <location>
        <begin position="447"/>
        <end position="480"/>
    </location>
</feature>
<dbReference type="Pfam" id="PF00072">
    <property type="entry name" value="Response_reg"/>
    <property type="match status" value="1"/>
</dbReference>
<dbReference type="InterPro" id="IPR011006">
    <property type="entry name" value="CheY-like_superfamily"/>
</dbReference>
<proteinExistence type="predicted"/>
<feature type="modified residue" description="4-aspartylphosphate" evidence="1">
    <location>
        <position position="61"/>
    </location>
</feature>
<dbReference type="SUPFAM" id="SSF52172">
    <property type="entry name" value="CheY-like"/>
    <property type="match status" value="1"/>
</dbReference>
<dbReference type="EMBL" id="LS483250">
    <property type="protein sequence ID" value="SQD78196.1"/>
    <property type="molecule type" value="Genomic_DNA"/>
</dbReference>
<keyword evidence="5" id="KW-1185">Reference proteome</keyword>
<dbReference type="Pfam" id="PF13174">
    <property type="entry name" value="TPR_6"/>
    <property type="match status" value="1"/>
</dbReference>
<dbReference type="PANTHER" id="PTHR43228">
    <property type="entry name" value="TWO-COMPONENT RESPONSE REGULATOR"/>
    <property type="match status" value="1"/>
</dbReference>
<evidence type="ECO:0000313" key="5">
    <source>
        <dbReference type="Proteomes" id="UP000250163"/>
    </source>
</evidence>
<dbReference type="Gene3D" id="3.40.50.2300">
    <property type="match status" value="1"/>
</dbReference>
<feature type="domain" description="Response regulatory" evidence="3">
    <location>
        <begin position="11"/>
        <end position="130"/>
    </location>
</feature>
<dbReference type="SUPFAM" id="SSF48452">
    <property type="entry name" value="TPR-like"/>
    <property type="match status" value="1"/>
</dbReference>
<evidence type="ECO:0000256" key="2">
    <source>
        <dbReference type="PROSITE-ProRule" id="PRU00339"/>
    </source>
</evidence>
<accession>A0A330LPS3</accession>
<keyword evidence="2" id="KW-0802">TPR repeat</keyword>
<name>A0A330LPS3_9GAMM</name>
<dbReference type="Proteomes" id="UP000250163">
    <property type="component" value="Chromosome MORIYA"/>
</dbReference>
<feature type="repeat" description="TPR" evidence="2">
    <location>
        <begin position="200"/>
        <end position="233"/>
    </location>
</feature>
<dbReference type="SMART" id="SM00028">
    <property type="entry name" value="TPR"/>
    <property type="match status" value="2"/>
</dbReference>
<dbReference type="CDD" id="cd17589">
    <property type="entry name" value="REC_TPR"/>
    <property type="match status" value="1"/>
</dbReference>
<evidence type="ECO:0000259" key="3">
    <source>
        <dbReference type="PROSITE" id="PS50110"/>
    </source>
</evidence>
<dbReference type="PROSITE" id="PS50005">
    <property type="entry name" value="TPR"/>
    <property type="match status" value="2"/>
</dbReference>
<reference evidence="5" key="1">
    <citation type="submission" date="2018-05" db="EMBL/GenBank/DDBJ databases">
        <authorList>
            <person name="Cea G.-C."/>
            <person name="William W."/>
        </authorList>
    </citation>
    <scope>NUCLEOTIDE SEQUENCE [LARGE SCALE GENOMIC DNA]</scope>
    <source>
        <strain evidence="5">DB21MT 5</strain>
    </source>
</reference>
<dbReference type="KEGG" id="mya:MORIYA_1718"/>
<protein>
    <submittedName>
        <fullName evidence="4">Response regulator with TPR repeat</fullName>
    </submittedName>
</protein>
<keyword evidence="1" id="KW-0597">Phosphoprotein</keyword>
<dbReference type="GO" id="GO:0000160">
    <property type="term" value="P:phosphorelay signal transduction system"/>
    <property type="evidence" value="ECO:0007669"/>
    <property type="project" value="InterPro"/>
</dbReference>
<dbReference type="RefSeq" id="WP_112714213.1">
    <property type="nucleotide sequence ID" value="NZ_LS483250.1"/>
</dbReference>
<dbReference type="Gene3D" id="1.25.40.10">
    <property type="entry name" value="Tetratricopeptide repeat domain"/>
    <property type="match status" value="1"/>
</dbReference>
<dbReference type="InterPro" id="IPR019734">
    <property type="entry name" value="TPR_rpt"/>
</dbReference>
<gene>
    <name evidence="4" type="ORF">MORIYA_1718</name>
</gene>
<dbReference type="InterPro" id="IPR001789">
    <property type="entry name" value="Sig_transdc_resp-reg_receiver"/>
</dbReference>
<dbReference type="InterPro" id="IPR052048">
    <property type="entry name" value="ST_Response_Regulator"/>
</dbReference>
<dbReference type="OrthoDB" id="7298659at2"/>
<organism evidence="4 5">
    <name type="scientific">Moritella yayanosii</name>
    <dbReference type="NCBI Taxonomy" id="69539"/>
    <lineage>
        <taxon>Bacteria</taxon>
        <taxon>Pseudomonadati</taxon>
        <taxon>Pseudomonadota</taxon>
        <taxon>Gammaproteobacteria</taxon>
        <taxon>Alteromonadales</taxon>
        <taxon>Moritellaceae</taxon>
        <taxon>Moritella</taxon>
    </lineage>
</organism>
<dbReference type="PANTHER" id="PTHR43228:SF1">
    <property type="entry name" value="TWO-COMPONENT RESPONSE REGULATOR ARR22"/>
    <property type="match status" value="1"/>
</dbReference>
<evidence type="ECO:0000313" key="4">
    <source>
        <dbReference type="EMBL" id="SQD78196.1"/>
    </source>
</evidence>
<dbReference type="PROSITE" id="PS50110">
    <property type="entry name" value="RESPONSE_REGULATORY"/>
    <property type="match status" value="1"/>
</dbReference>
<dbReference type="SMART" id="SM00448">
    <property type="entry name" value="REC"/>
    <property type="match status" value="1"/>
</dbReference>
<evidence type="ECO:0000256" key="1">
    <source>
        <dbReference type="PROSITE-ProRule" id="PRU00169"/>
    </source>
</evidence>
<dbReference type="InterPro" id="IPR011990">
    <property type="entry name" value="TPR-like_helical_dom_sf"/>
</dbReference>
<dbReference type="AlphaFoldDB" id="A0A330LPS3"/>